<evidence type="ECO:0000256" key="2">
    <source>
        <dbReference type="SAM" id="SignalP"/>
    </source>
</evidence>
<evidence type="ECO:0000256" key="1">
    <source>
        <dbReference type="SAM" id="MobiDB-lite"/>
    </source>
</evidence>
<organism evidence="3 4">
    <name type="scientific">Mya arenaria</name>
    <name type="common">Soft-shell clam</name>
    <dbReference type="NCBI Taxonomy" id="6604"/>
    <lineage>
        <taxon>Eukaryota</taxon>
        <taxon>Metazoa</taxon>
        <taxon>Spiralia</taxon>
        <taxon>Lophotrochozoa</taxon>
        <taxon>Mollusca</taxon>
        <taxon>Bivalvia</taxon>
        <taxon>Autobranchia</taxon>
        <taxon>Heteroconchia</taxon>
        <taxon>Euheterodonta</taxon>
        <taxon>Imparidentia</taxon>
        <taxon>Neoheterodontei</taxon>
        <taxon>Myida</taxon>
        <taxon>Myoidea</taxon>
        <taxon>Myidae</taxon>
        <taxon>Mya</taxon>
    </lineage>
</organism>
<keyword evidence="4" id="KW-1185">Reference proteome</keyword>
<feature type="chain" id="PRO_5047351759" evidence="2">
    <location>
        <begin position="28"/>
        <end position="403"/>
    </location>
</feature>
<dbReference type="EMBL" id="CP111021">
    <property type="protein sequence ID" value="WAR16474.1"/>
    <property type="molecule type" value="Genomic_DNA"/>
</dbReference>
<feature type="region of interest" description="Disordered" evidence="1">
    <location>
        <begin position="361"/>
        <end position="386"/>
    </location>
</feature>
<gene>
    <name evidence="3" type="ORF">MAR_031068</name>
</gene>
<feature type="signal peptide" evidence="2">
    <location>
        <begin position="1"/>
        <end position="27"/>
    </location>
</feature>
<sequence>MEVTKLLGIIILHVALLISHECSPCFCCKQGNGCSYNVQFGLDNYCYEGCINGYMSPLCQKPCVNQRCQTCSTETACDTCYGGNYGDQCLSSCPSTCNTCTSITLCTSCRDGYHIGSGTTCVYKCKIQCLSCTNGTSCTACKVKSGIGYHGSDCSMPCSNKCKDYQCDIHGNCIQCARDEFGRRCNNSCSSCKHNHCPEDRLNALKCDECTGGTYGNFCNETCPQHCLNNVCDQGNGACECDVDYHFQNGKCIPTYCPVNCSTCTSLANCTSCTDNYHYGDTCEYECTHCKSGTTCRKIDGYCWSACADGLTAPRCDIPCFKGCAACHRSLPGECTSLTWSQDKDEKKLDVFQRDMVKERHMTGNSSVEEASNYEQLQERTDQPNYQNVNENKYDVLFANSSL</sequence>
<dbReference type="Proteomes" id="UP001164746">
    <property type="component" value="Chromosome 10"/>
</dbReference>
<reference evidence="3" key="1">
    <citation type="submission" date="2022-11" db="EMBL/GenBank/DDBJ databases">
        <title>Centuries of genome instability and evolution in soft-shell clam transmissible cancer (bioRxiv).</title>
        <authorList>
            <person name="Hart S.F.M."/>
            <person name="Yonemitsu M.A."/>
            <person name="Giersch R.M."/>
            <person name="Beal B.F."/>
            <person name="Arriagada G."/>
            <person name="Davis B.W."/>
            <person name="Ostrander E.A."/>
            <person name="Goff S.P."/>
            <person name="Metzger M.J."/>
        </authorList>
    </citation>
    <scope>NUCLEOTIDE SEQUENCE</scope>
    <source>
        <strain evidence="3">MELC-2E11</strain>
        <tissue evidence="3">Siphon/mantle</tissue>
    </source>
</reference>
<accession>A0ABY7F6P7</accession>
<keyword evidence="2" id="KW-0732">Signal</keyword>
<feature type="compositionally biased region" description="Polar residues" evidence="1">
    <location>
        <begin position="363"/>
        <end position="376"/>
    </location>
</feature>
<evidence type="ECO:0000313" key="3">
    <source>
        <dbReference type="EMBL" id="WAR16474.1"/>
    </source>
</evidence>
<protein>
    <submittedName>
        <fullName evidence="3">Uncharacterized protein</fullName>
    </submittedName>
</protein>
<name>A0ABY7F6P7_MYAAR</name>
<proteinExistence type="predicted"/>
<evidence type="ECO:0000313" key="4">
    <source>
        <dbReference type="Proteomes" id="UP001164746"/>
    </source>
</evidence>